<dbReference type="SMART" id="SM01126">
    <property type="entry name" value="DDE_Tnp_IS1595"/>
    <property type="match status" value="1"/>
</dbReference>
<evidence type="ECO:0000313" key="2">
    <source>
        <dbReference type="EMBL" id="KAK0051785.1"/>
    </source>
</evidence>
<accession>A0AAD8F5A5</accession>
<gene>
    <name evidence="2" type="ORF">Bpfe_018792</name>
</gene>
<dbReference type="InterPro" id="IPR024445">
    <property type="entry name" value="Tnp_ISXO2-like"/>
</dbReference>
<dbReference type="InterPro" id="IPR053164">
    <property type="entry name" value="IS1016-like_transposase"/>
</dbReference>
<proteinExistence type="predicted"/>
<name>A0AAD8F5A5_BIOPF</name>
<dbReference type="PANTHER" id="PTHR47163">
    <property type="entry name" value="DDE_TNP_IS1595 DOMAIN-CONTAINING PROTEIN"/>
    <property type="match status" value="1"/>
</dbReference>
<dbReference type="AlphaFoldDB" id="A0AAD8F5A5"/>
<sequence length="215" mass="24110">MLGGERTQLLGGEGKVVEIDEATFRRSTTNKGHFLKVLPAVFGGIWRDTTKCFVIPVKDRTKETLLQIIKERILPGTTIMSDCWRSYNCLNSEGYRHLTVNHSYNFVNPETKAHTQHIERLWREVRPISTDYDPKAAQETTLSETEPVGITETMSSTIITTHTQVAPILTAKESMSMSQITTITKRPDMTPSLEITSIPHNIIAHNISTTGKGND</sequence>
<protein>
    <submittedName>
        <fullName evidence="2">OTU domain-containing protein 4</fullName>
    </submittedName>
</protein>
<organism evidence="2 3">
    <name type="scientific">Biomphalaria pfeifferi</name>
    <name type="common">Bloodfluke planorb</name>
    <name type="synonym">Freshwater snail</name>
    <dbReference type="NCBI Taxonomy" id="112525"/>
    <lineage>
        <taxon>Eukaryota</taxon>
        <taxon>Metazoa</taxon>
        <taxon>Spiralia</taxon>
        <taxon>Lophotrochozoa</taxon>
        <taxon>Mollusca</taxon>
        <taxon>Gastropoda</taxon>
        <taxon>Heterobranchia</taxon>
        <taxon>Euthyneura</taxon>
        <taxon>Panpulmonata</taxon>
        <taxon>Hygrophila</taxon>
        <taxon>Lymnaeoidea</taxon>
        <taxon>Planorbidae</taxon>
        <taxon>Biomphalaria</taxon>
    </lineage>
</organism>
<dbReference type="Pfam" id="PF12762">
    <property type="entry name" value="DDE_Tnp_IS1595"/>
    <property type="match status" value="1"/>
</dbReference>
<feature type="domain" description="ISXO2-like transposase" evidence="1">
    <location>
        <begin position="9"/>
        <end position="133"/>
    </location>
</feature>
<keyword evidence="3" id="KW-1185">Reference proteome</keyword>
<dbReference type="Proteomes" id="UP001233172">
    <property type="component" value="Unassembled WGS sequence"/>
</dbReference>
<reference evidence="2" key="2">
    <citation type="submission" date="2023-04" db="EMBL/GenBank/DDBJ databases">
        <authorList>
            <person name="Bu L."/>
            <person name="Lu L."/>
            <person name="Laidemitt M.R."/>
            <person name="Zhang S.M."/>
            <person name="Mutuku M."/>
            <person name="Mkoji G."/>
            <person name="Steinauer M."/>
            <person name="Loker E.S."/>
        </authorList>
    </citation>
    <scope>NUCLEOTIDE SEQUENCE</scope>
    <source>
        <strain evidence="2">KasaAsao</strain>
        <tissue evidence="2">Whole Snail</tissue>
    </source>
</reference>
<comment type="caution">
    <text evidence="2">The sequence shown here is derived from an EMBL/GenBank/DDBJ whole genome shotgun (WGS) entry which is preliminary data.</text>
</comment>
<evidence type="ECO:0000259" key="1">
    <source>
        <dbReference type="SMART" id="SM01126"/>
    </source>
</evidence>
<dbReference type="EMBL" id="JASAOG010000100">
    <property type="protein sequence ID" value="KAK0051785.1"/>
    <property type="molecule type" value="Genomic_DNA"/>
</dbReference>
<evidence type="ECO:0000313" key="3">
    <source>
        <dbReference type="Proteomes" id="UP001233172"/>
    </source>
</evidence>
<dbReference type="PANTHER" id="PTHR47163:SF2">
    <property type="entry name" value="SI:DKEY-17M8.2"/>
    <property type="match status" value="1"/>
</dbReference>
<reference evidence="2" key="1">
    <citation type="journal article" date="2023" name="PLoS Negl. Trop. Dis.">
        <title>A genome sequence for Biomphalaria pfeifferi, the major vector snail for the human-infecting parasite Schistosoma mansoni.</title>
        <authorList>
            <person name="Bu L."/>
            <person name="Lu L."/>
            <person name="Laidemitt M.R."/>
            <person name="Zhang S.M."/>
            <person name="Mutuku M."/>
            <person name="Mkoji G."/>
            <person name="Steinauer M."/>
            <person name="Loker E.S."/>
        </authorList>
    </citation>
    <scope>NUCLEOTIDE SEQUENCE</scope>
    <source>
        <strain evidence="2">KasaAsao</strain>
    </source>
</reference>